<dbReference type="KEGG" id="bbes:BESB_032760"/>
<dbReference type="PANTHER" id="PTHR42923">
    <property type="entry name" value="PROTOPORPHYRINOGEN OXIDASE"/>
    <property type="match status" value="1"/>
</dbReference>
<dbReference type="Gene3D" id="3.50.50.60">
    <property type="entry name" value="FAD/NAD(P)-binding domain"/>
    <property type="match status" value="1"/>
</dbReference>
<reference evidence="2 3" key="1">
    <citation type="submission" date="2017-09" db="EMBL/GenBank/DDBJ databases">
        <title>Genome sequencing of Besnoitia besnoiti strain Bb-Ger1.</title>
        <authorList>
            <person name="Schares G."/>
            <person name="Venepally P."/>
            <person name="Lorenzi H.A."/>
        </authorList>
    </citation>
    <scope>NUCLEOTIDE SEQUENCE [LARGE SCALE GENOMIC DNA]</scope>
    <source>
        <strain evidence="2 3">Bb-Ger1</strain>
    </source>
</reference>
<proteinExistence type="predicted"/>
<dbReference type="InterPro" id="IPR036188">
    <property type="entry name" value="FAD/NAD-bd_sf"/>
</dbReference>
<dbReference type="AlphaFoldDB" id="A0A2A9LZ99"/>
<gene>
    <name evidence="2" type="ORF">BESB_032760</name>
</gene>
<dbReference type="STRING" id="94643.A0A2A9LZ99"/>
<dbReference type="InterPro" id="IPR050464">
    <property type="entry name" value="Zeta_carotene_desat/Oxidored"/>
</dbReference>
<feature type="region of interest" description="Disordered" evidence="1">
    <location>
        <begin position="131"/>
        <end position="157"/>
    </location>
</feature>
<evidence type="ECO:0000313" key="2">
    <source>
        <dbReference type="EMBL" id="PFH31079.1"/>
    </source>
</evidence>
<feature type="region of interest" description="Disordered" evidence="1">
    <location>
        <begin position="392"/>
        <end position="434"/>
    </location>
</feature>
<sequence length="874" mass="92430">MRAIATRVSGGGREGAATARLLLRFRPQARVSLQSAPSALSLSSIHRRPPLVLSSSLQPAFSVSASEPASRRSQASAWLSLSARALSFSSSASPAEVSHAEVLVVGAGLTGLTAAHTFFSQLSPPARRALQQRLSLQDEGSRQRHAAAPSSSSAPSCSLQQGSAVVIVAEAAARTGGCIRTRTSSCGRFLFDVGANSFRLTSGTFALLRDLDLLAHLQRADTRLERFVGFNGRLHSLPFSSLSALFSSDLLSRAGKLRLLAGMCGVFPPRFLWQMLHPRAPSRASSPPSFASPSSSAESGQSSAGVCAYLQRTQEDESVEEFVSRRLGPEMHARVLDALVTGICAGDASQLSMKAALPAAYKAFDRGLIFYALQLLASKLVSAVRASRAAAGRAAEAEADAKRRGEKTRDAGVEGAATKRNHHSMRDDPSMTGPDMQGIVNFDEGMEVLTKALEARLPLAASHASGELPACSLRTQWKLKELSTVEPPRAAGDLLSAAPPSGASFASSRPSSVWFEALFETPDGLRRVRTPQVLLTVSSAETARALRSFLSPGLLHRLETLPAVSMALVTLVYSKPELRRLCGAAGAPRDGLKGPRPAGEAAAEEPHVFEDSDTPAAATKASHGAAGGARREAERRARRKSSFSFSGASLADGSEGEKPTGMGFGFLLPNAERKRRHWKTLGGIFVSDVFDGRVSSSASLSMFGRELAPAESGEEDVSLVTMFIGGSHDQERVKESDEALGVAATEDLLRAFRSLCGASGGSFALAPEEREKLRTCVRVLNVERWRSTIPQYVKGHGKLVEELRHEVAGSVRRSTADALGKAAGDDERGGEEGGLIVEGTWVSGAAVGDRIDAGKKAGLRMARAAAKRATPPEE</sequence>
<keyword evidence="3" id="KW-1185">Reference proteome</keyword>
<accession>A0A2A9LZ99</accession>
<dbReference type="PANTHER" id="PTHR42923:SF3">
    <property type="entry name" value="PROTOPORPHYRINOGEN OXIDASE"/>
    <property type="match status" value="1"/>
</dbReference>
<dbReference type="OrthoDB" id="419752at2759"/>
<dbReference type="VEuPathDB" id="ToxoDB:BESB_032760"/>
<feature type="region of interest" description="Disordered" evidence="1">
    <location>
        <begin position="585"/>
        <end position="656"/>
    </location>
</feature>
<dbReference type="RefSeq" id="XP_029215088.1">
    <property type="nucleotide sequence ID" value="XM_029361868.1"/>
</dbReference>
<dbReference type="SUPFAM" id="SSF51905">
    <property type="entry name" value="FAD/NAD(P)-binding domain"/>
    <property type="match status" value="1"/>
</dbReference>
<organism evidence="2 3">
    <name type="scientific">Besnoitia besnoiti</name>
    <name type="common">Apicomplexan protozoan</name>
    <dbReference type="NCBI Taxonomy" id="94643"/>
    <lineage>
        <taxon>Eukaryota</taxon>
        <taxon>Sar</taxon>
        <taxon>Alveolata</taxon>
        <taxon>Apicomplexa</taxon>
        <taxon>Conoidasida</taxon>
        <taxon>Coccidia</taxon>
        <taxon>Eucoccidiorida</taxon>
        <taxon>Eimeriorina</taxon>
        <taxon>Sarcocystidae</taxon>
        <taxon>Besnoitia</taxon>
    </lineage>
</organism>
<protein>
    <submittedName>
        <fullName evidence="2">Uncharacterized protein</fullName>
    </submittedName>
</protein>
<dbReference type="SUPFAM" id="SSF54373">
    <property type="entry name" value="FAD-linked reductases, C-terminal domain"/>
    <property type="match status" value="1"/>
</dbReference>
<dbReference type="GeneID" id="40308258"/>
<comment type="caution">
    <text evidence="2">The sequence shown here is derived from an EMBL/GenBank/DDBJ whole genome shotgun (WGS) entry which is preliminary data.</text>
</comment>
<feature type="compositionally biased region" description="Basic and acidic residues" evidence="1">
    <location>
        <begin position="395"/>
        <end position="412"/>
    </location>
</feature>
<dbReference type="GO" id="GO:0016491">
    <property type="term" value="F:oxidoreductase activity"/>
    <property type="evidence" value="ECO:0007669"/>
    <property type="project" value="TreeGrafter"/>
</dbReference>
<dbReference type="Proteomes" id="UP000224006">
    <property type="component" value="Unassembled WGS sequence"/>
</dbReference>
<evidence type="ECO:0000313" key="3">
    <source>
        <dbReference type="Proteomes" id="UP000224006"/>
    </source>
</evidence>
<feature type="compositionally biased region" description="Low complexity" evidence="1">
    <location>
        <begin position="146"/>
        <end position="156"/>
    </location>
</feature>
<dbReference type="Gene3D" id="3.90.660.20">
    <property type="entry name" value="Protoporphyrinogen oxidase, mitochondrial, domain 2"/>
    <property type="match status" value="1"/>
</dbReference>
<dbReference type="EMBL" id="NWUJ01000017">
    <property type="protein sequence ID" value="PFH31079.1"/>
    <property type="molecule type" value="Genomic_DNA"/>
</dbReference>
<evidence type="ECO:0000256" key="1">
    <source>
        <dbReference type="SAM" id="MobiDB-lite"/>
    </source>
</evidence>
<name>A0A2A9LZ99_BESBE</name>